<feature type="compositionally biased region" description="Basic and acidic residues" evidence="3">
    <location>
        <begin position="446"/>
        <end position="455"/>
    </location>
</feature>
<feature type="region of interest" description="Disordered" evidence="3">
    <location>
        <begin position="369"/>
        <end position="395"/>
    </location>
</feature>
<dbReference type="AlphaFoldDB" id="A0A9P9BTC8"/>
<feature type="compositionally biased region" description="Gly residues" evidence="3">
    <location>
        <begin position="382"/>
        <end position="395"/>
    </location>
</feature>
<dbReference type="Gene3D" id="2.60.40.1390">
    <property type="entry name" value="NDT80 DNA-binding domain"/>
    <property type="match status" value="1"/>
</dbReference>
<dbReference type="InterPro" id="IPR024061">
    <property type="entry name" value="NDT80_DNA-bd_dom"/>
</dbReference>
<dbReference type="InterPro" id="IPR008967">
    <property type="entry name" value="p53-like_TF_DNA-bd_sf"/>
</dbReference>
<dbReference type="RefSeq" id="XP_046015582.1">
    <property type="nucleotide sequence ID" value="XM_046163608.1"/>
</dbReference>
<reference evidence="5" key="1">
    <citation type="journal article" date="2021" name="Nat. Commun.">
        <title>Genetic determinants of endophytism in the Arabidopsis root mycobiome.</title>
        <authorList>
            <person name="Mesny F."/>
            <person name="Miyauchi S."/>
            <person name="Thiergart T."/>
            <person name="Pickel B."/>
            <person name="Atanasova L."/>
            <person name="Karlsson M."/>
            <person name="Huettel B."/>
            <person name="Barry K.W."/>
            <person name="Haridas S."/>
            <person name="Chen C."/>
            <person name="Bauer D."/>
            <person name="Andreopoulos W."/>
            <person name="Pangilinan J."/>
            <person name="LaButti K."/>
            <person name="Riley R."/>
            <person name="Lipzen A."/>
            <person name="Clum A."/>
            <person name="Drula E."/>
            <person name="Henrissat B."/>
            <person name="Kohler A."/>
            <person name="Grigoriev I.V."/>
            <person name="Martin F.M."/>
            <person name="Hacquard S."/>
        </authorList>
    </citation>
    <scope>NUCLEOTIDE SEQUENCE</scope>
    <source>
        <strain evidence="5">MPI-CAGE-CH-0230</strain>
    </source>
</reference>
<evidence type="ECO:0000313" key="5">
    <source>
        <dbReference type="EMBL" id="KAH7035489.1"/>
    </source>
</evidence>
<dbReference type="SUPFAM" id="SSF49417">
    <property type="entry name" value="p53-like transcription factors"/>
    <property type="match status" value="1"/>
</dbReference>
<dbReference type="GO" id="GO:0003677">
    <property type="term" value="F:DNA binding"/>
    <property type="evidence" value="ECO:0007669"/>
    <property type="project" value="UniProtKB-KW"/>
</dbReference>
<proteinExistence type="predicted"/>
<keyword evidence="6" id="KW-1185">Reference proteome</keyword>
<evidence type="ECO:0000256" key="3">
    <source>
        <dbReference type="SAM" id="MobiDB-lite"/>
    </source>
</evidence>
<organism evidence="5 6">
    <name type="scientific">Microdochium trichocladiopsis</name>
    <dbReference type="NCBI Taxonomy" id="1682393"/>
    <lineage>
        <taxon>Eukaryota</taxon>
        <taxon>Fungi</taxon>
        <taxon>Dikarya</taxon>
        <taxon>Ascomycota</taxon>
        <taxon>Pezizomycotina</taxon>
        <taxon>Sordariomycetes</taxon>
        <taxon>Xylariomycetidae</taxon>
        <taxon>Xylariales</taxon>
        <taxon>Microdochiaceae</taxon>
        <taxon>Microdochium</taxon>
    </lineage>
</organism>
<gene>
    <name evidence="5" type="ORF">B0I36DRAFT_93297</name>
</gene>
<comment type="caution">
    <text evidence="5">The sequence shown here is derived from an EMBL/GenBank/DDBJ whole genome shotgun (WGS) entry which is preliminary data.</text>
</comment>
<protein>
    <recommendedName>
        <fullName evidence="4">NDT80 domain-containing protein</fullName>
    </recommendedName>
</protein>
<sequence>MRLQHDHHSISSLAIDNSCQSSSAFSGFPAPLLNSSTGYPSDVSTFYTPNTHVFSNLEPKSRYSGSDFAGSTSLTGMSHVQRSTALPNPSYSARDLYSRAIPSYPGRIDHAARSATATTSLRRHPLSPTPSPSVSFTSPNRRMDTGQFANGHSQNIPPLLPLTMNGRLCYADPGSTPLNLDIQGAIDKGFFYSEGDWTCYRRNYFACVCSYSYSPILAAPIQFTPENSSHTYTVFGFAMSISAVVAESDSQQIDLVQHTPKRDKGPVSKPDKVRLEPKPPQPIGLYGTDAHARMFEGGYITHGRGNYPVDHTFERIQFKQATANNGKRRAAQQYYHLVIELYGDVGNQGPEHFIKIAQRKSAKMIVRGRSPGHYQQDRRGSTGSGGGSASGMNGYGGGPLLGSDYGAGPSSLLPHSYGSGGFDGRPSGHYSSTRNAELSRDTTMTEDPKLLPESKDYQYFPGTIYEGTTDANHHRVQMFDHRGDHADEITAARHIGAGDGSRVKHEYDGHPSTLYNPGPAYYAGSCQRFEGRASSSGYYPTVPSQSN</sequence>
<dbReference type="PROSITE" id="PS51517">
    <property type="entry name" value="NDT80"/>
    <property type="match status" value="1"/>
</dbReference>
<feature type="DNA-binding region" description="NDT80" evidence="2">
    <location>
        <begin position="116"/>
        <end position="378"/>
    </location>
</feature>
<feature type="region of interest" description="Disordered" evidence="3">
    <location>
        <begin position="416"/>
        <end position="455"/>
    </location>
</feature>
<dbReference type="GeneID" id="70193154"/>
<dbReference type="GO" id="GO:0045944">
    <property type="term" value="P:positive regulation of transcription by RNA polymerase II"/>
    <property type="evidence" value="ECO:0007669"/>
    <property type="project" value="TreeGrafter"/>
</dbReference>
<evidence type="ECO:0000256" key="2">
    <source>
        <dbReference type="PROSITE-ProRule" id="PRU00850"/>
    </source>
</evidence>
<feature type="domain" description="NDT80" evidence="4">
    <location>
        <begin position="116"/>
        <end position="378"/>
    </location>
</feature>
<dbReference type="InterPro" id="IPR052605">
    <property type="entry name" value="Fungal_trans_regulator"/>
</dbReference>
<dbReference type="OrthoDB" id="2288358at2759"/>
<dbReference type="InterPro" id="IPR037141">
    <property type="entry name" value="NDT80_DNA-bd_dom_sf"/>
</dbReference>
<dbReference type="Pfam" id="PF05224">
    <property type="entry name" value="NDT80_PhoG"/>
    <property type="match status" value="1"/>
</dbReference>
<evidence type="ECO:0000313" key="6">
    <source>
        <dbReference type="Proteomes" id="UP000756346"/>
    </source>
</evidence>
<dbReference type="Proteomes" id="UP000756346">
    <property type="component" value="Unassembled WGS sequence"/>
</dbReference>
<keyword evidence="1 2" id="KW-0238">DNA-binding</keyword>
<dbReference type="GO" id="GO:0051321">
    <property type="term" value="P:meiotic cell cycle"/>
    <property type="evidence" value="ECO:0007669"/>
    <property type="project" value="TreeGrafter"/>
</dbReference>
<dbReference type="PANTHER" id="PTHR35144:SF2">
    <property type="entry name" value="MEIOSIS-SPECIFIC TRANSCRIPTION FACTOR NDT80"/>
    <property type="match status" value="1"/>
</dbReference>
<dbReference type="GO" id="GO:0003700">
    <property type="term" value="F:DNA-binding transcription factor activity"/>
    <property type="evidence" value="ECO:0007669"/>
    <property type="project" value="UniProtKB-UniRule"/>
</dbReference>
<evidence type="ECO:0000259" key="4">
    <source>
        <dbReference type="PROSITE" id="PS51517"/>
    </source>
</evidence>
<feature type="region of interest" description="Disordered" evidence="3">
    <location>
        <begin position="113"/>
        <end position="151"/>
    </location>
</feature>
<dbReference type="PANTHER" id="PTHR35144">
    <property type="entry name" value="MEIOSIS-SPECIFIC TRANSCRIPTION FACTOR NDT80"/>
    <property type="match status" value="1"/>
</dbReference>
<accession>A0A9P9BTC8</accession>
<feature type="region of interest" description="Disordered" evidence="3">
    <location>
        <begin position="254"/>
        <end position="282"/>
    </location>
</feature>
<dbReference type="EMBL" id="JAGTJQ010000003">
    <property type="protein sequence ID" value="KAH7035489.1"/>
    <property type="molecule type" value="Genomic_DNA"/>
</dbReference>
<dbReference type="GO" id="GO:0000228">
    <property type="term" value="C:nuclear chromosome"/>
    <property type="evidence" value="ECO:0007669"/>
    <property type="project" value="TreeGrafter"/>
</dbReference>
<feature type="compositionally biased region" description="Basic and acidic residues" evidence="3">
    <location>
        <begin position="260"/>
        <end position="277"/>
    </location>
</feature>
<evidence type="ECO:0000256" key="1">
    <source>
        <dbReference type="ARBA" id="ARBA00023125"/>
    </source>
</evidence>
<name>A0A9P9BTC8_9PEZI</name>